<reference evidence="1" key="1">
    <citation type="submission" date="2016-03" db="EMBL/GenBank/DDBJ databases">
        <authorList>
            <person name="Ploux O."/>
        </authorList>
    </citation>
    <scope>NUCLEOTIDE SEQUENCE</scope>
    <source>
        <strain evidence="1">UC10</strain>
    </source>
</reference>
<proteinExistence type="predicted"/>
<protein>
    <submittedName>
        <fullName evidence="1">Uncharacterized protein</fullName>
    </submittedName>
</protein>
<accession>A0A1Y5PLN3</accession>
<name>A0A1Y5PLN3_9MYCO</name>
<gene>
    <name evidence="1" type="ORF">MHPYR_820008</name>
</gene>
<organism evidence="1">
    <name type="scientific">uncultured Mycobacterium sp</name>
    <dbReference type="NCBI Taxonomy" id="171292"/>
    <lineage>
        <taxon>Bacteria</taxon>
        <taxon>Bacillati</taxon>
        <taxon>Actinomycetota</taxon>
        <taxon>Actinomycetes</taxon>
        <taxon>Mycobacteriales</taxon>
        <taxon>Mycobacteriaceae</taxon>
        <taxon>Mycobacterium</taxon>
        <taxon>environmental samples</taxon>
    </lineage>
</organism>
<dbReference type="AlphaFoldDB" id="A0A1Y5PLN3"/>
<sequence length="66" mass="7288">MIRWTSIDTHCSGCLRPAPADEADPESALWMVKSIIKGRDFLDGPYVVVCPACYQQALPDLRHVGS</sequence>
<dbReference type="EMBL" id="FLQS01000081">
    <property type="protein sequence ID" value="SBS79602.1"/>
    <property type="molecule type" value="Genomic_DNA"/>
</dbReference>
<evidence type="ECO:0000313" key="1">
    <source>
        <dbReference type="EMBL" id="SBS79602.1"/>
    </source>
</evidence>